<evidence type="ECO:0000313" key="1">
    <source>
        <dbReference type="EMBL" id="AYO42403.1"/>
    </source>
</evidence>
<dbReference type="VEuPathDB" id="FungiDB:DNF11_1453"/>
<organism evidence="1 2">
    <name type="scientific">Malassezia restricta (strain ATCC 96810 / NBRC 103918 / CBS 7877)</name>
    <name type="common">Seborrheic dermatitis infection agent</name>
    <dbReference type="NCBI Taxonomy" id="425264"/>
    <lineage>
        <taxon>Eukaryota</taxon>
        <taxon>Fungi</taxon>
        <taxon>Dikarya</taxon>
        <taxon>Basidiomycota</taxon>
        <taxon>Ustilaginomycotina</taxon>
        <taxon>Malasseziomycetes</taxon>
        <taxon>Malasseziales</taxon>
        <taxon>Malasseziaceae</taxon>
        <taxon>Malassezia</taxon>
    </lineage>
</organism>
<dbReference type="OrthoDB" id="10263155at2759"/>
<dbReference type="Proteomes" id="UP000269793">
    <property type="component" value="Chromosome II"/>
</dbReference>
<protein>
    <recommendedName>
        <fullName evidence="3">2'-5' RNA ligase family protein</fullName>
    </recommendedName>
</protein>
<gene>
    <name evidence="1" type="ORF">DNF11_1453</name>
</gene>
<dbReference type="Gene3D" id="3.90.1140.10">
    <property type="entry name" value="Cyclic phosphodiesterase"/>
    <property type="match status" value="1"/>
</dbReference>
<dbReference type="Pfam" id="PF13563">
    <property type="entry name" value="2_5_RNA_ligase2"/>
    <property type="match status" value="1"/>
</dbReference>
<keyword evidence="2" id="KW-1185">Reference proteome</keyword>
<accession>A0A3G2S2V3</accession>
<evidence type="ECO:0000313" key="2">
    <source>
        <dbReference type="Proteomes" id="UP000269793"/>
    </source>
</evidence>
<proteinExistence type="predicted"/>
<sequence>MSFTALVVVLVEPQGATAQRRLSMLQHVRKAFDPAYRRWPPHITLVPPAVYTPDGQDDALDPPAWLVRHLQRLTAGVERVCAEHPAHILQLRHLAAFERREAILHLRPSASSAEPLLSLQADVAQAALPHMPGGA</sequence>
<evidence type="ECO:0008006" key="3">
    <source>
        <dbReference type="Google" id="ProtNLM"/>
    </source>
</evidence>
<name>A0A3G2S2V3_MALR7</name>
<dbReference type="EMBL" id="CP033149">
    <property type="protein sequence ID" value="AYO42403.1"/>
    <property type="molecule type" value="Genomic_DNA"/>
</dbReference>
<dbReference type="InterPro" id="IPR009097">
    <property type="entry name" value="Cyclic_Pdiesterase"/>
</dbReference>
<dbReference type="AlphaFoldDB" id="A0A3G2S2V3"/>
<reference evidence="1 2" key="1">
    <citation type="submission" date="2018-10" db="EMBL/GenBank/DDBJ databases">
        <title>Complete genome sequence of Malassezia restricta CBS 7877.</title>
        <authorList>
            <person name="Morand S.C."/>
            <person name="Bertignac M."/>
            <person name="Iltis A."/>
            <person name="Kolder I."/>
            <person name="Pirovano W."/>
            <person name="Jourdain R."/>
            <person name="Clavaud C."/>
        </authorList>
    </citation>
    <scope>NUCLEOTIDE SEQUENCE [LARGE SCALE GENOMIC DNA]</scope>
    <source>
        <strain evidence="1 2">CBS 7877</strain>
    </source>
</reference>
<dbReference type="SUPFAM" id="SSF55144">
    <property type="entry name" value="LigT-like"/>
    <property type="match status" value="1"/>
</dbReference>